<evidence type="ECO:0000313" key="6">
    <source>
        <dbReference type="Proteomes" id="UP000629365"/>
    </source>
</evidence>
<evidence type="ECO:0000256" key="2">
    <source>
        <dbReference type="SAM" id="MobiDB-lite"/>
    </source>
</evidence>
<name>A0ABQ1RSC2_9MICO</name>
<evidence type="ECO:0000259" key="4">
    <source>
        <dbReference type="Pfam" id="PF14257"/>
    </source>
</evidence>
<evidence type="ECO:0000256" key="3">
    <source>
        <dbReference type="SAM" id="Phobius"/>
    </source>
</evidence>
<keyword evidence="3" id="KW-1133">Transmembrane helix</keyword>
<dbReference type="Pfam" id="PF14257">
    <property type="entry name" value="DUF4349"/>
    <property type="match status" value="1"/>
</dbReference>
<keyword evidence="3" id="KW-0472">Membrane</keyword>
<reference evidence="6" key="1">
    <citation type="journal article" date="2019" name="Int. J. Syst. Evol. Microbiol.">
        <title>The Global Catalogue of Microorganisms (GCM) 10K type strain sequencing project: providing services to taxonomists for standard genome sequencing and annotation.</title>
        <authorList>
            <consortium name="The Broad Institute Genomics Platform"/>
            <consortium name="The Broad Institute Genome Sequencing Center for Infectious Disease"/>
            <person name="Wu L."/>
            <person name="Ma J."/>
        </authorList>
    </citation>
    <scope>NUCLEOTIDE SEQUENCE [LARGE SCALE GENOMIC DNA]</scope>
    <source>
        <strain evidence="6">CCM 7640</strain>
    </source>
</reference>
<feature type="compositionally biased region" description="Basic and acidic residues" evidence="2">
    <location>
        <begin position="23"/>
        <end position="42"/>
    </location>
</feature>
<gene>
    <name evidence="5" type="ORF">GCM10007269_23260</name>
</gene>
<sequence length="358" mass="37372">MNDQTTTGSTTELPELPELSQESVDRIEHAVFADIERERSPERAQPGKKSRRRGWLTAVGIAAAFVAGVLITPPLLNTVGVSSADGGGSVIGVSDRSGADMAVPESIDASSSAIVGTEADSADREIIASAQATVRVDDIAGAVDAISALAEARGGYVESTDVSAEPTATSTDGSLPAQPTGDYGWISIRVPSADLTSVIEDLGDTGEVVSSSLSKQDVTSTAIDLRARVEATRASVTRLTELMSQSGSVSELIEAEIALTDRQAQLESYEQQLAALEDQVAMSSLQVQLAPEASATTPEPDGFGAGLLAGWNGLIVSLNALVVTIGFLLPWLVIAGGVFLVIWMIRRARRNRANTQKP</sequence>
<feature type="coiled-coil region" evidence="1">
    <location>
        <begin position="252"/>
        <end position="286"/>
    </location>
</feature>
<proteinExistence type="predicted"/>
<keyword evidence="1" id="KW-0175">Coiled coil</keyword>
<comment type="caution">
    <text evidence="5">The sequence shown here is derived from an EMBL/GenBank/DDBJ whole genome shotgun (WGS) entry which is preliminary data.</text>
</comment>
<feature type="transmembrane region" description="Helical" evidence="3">
    <location>
        <begin position="321"/>
        <end position="345"/>
    </location>
</feature>
<keyword evidence="6" id="KW-1185">Reference proteome</keyword>
<evidence type="ECO:0000256" key="1">
    <source>
        <dbReference type="SAM" id="Coils"/>
    </source>
</evidence>
<dbReference type="InterPro" id="IPR025645">
    <property type="entry name" value="DUF4349"/>
</dbReference>
<dbReference type="Proteomes" id="UP000629365">
    <property type="component" value="Unassembled WGS sequence"/>
</dbReference>
<dbReference type="EMBL" id="BMCM01000003">
    <property type="protein sequence ID" value="GGD79701.1"/>
    <property type="molecule type" value="Genomic_DNA"/>
</dbReference>
<feature type="transmembrane region" description="Helical" evidence="3">
    <location>
        <begin position="55"/>
        <end position="76"/>
    </location>
</feature>
<evidence type="ECO:0000313" key="5">
    <source>
        <dbReference type="EMBL" id="GGD79701.1"/>
    </source>
</evidence>
<feature type="domain" description="DUF4349" evidence="4">
    <location>
        <begin position="124"/>
        <end position="343"/>
    </location>
</feature>
<protein>
    <recommendedName>
        <fullName evidence="4">DUF4349 domain-containing protein</fullName>
    </recommendedName>
</protein>
<feature type="compositionally biased region" description="Low complexity" evidence="2">
    <location>
        <begin position="1"/>
        <end position="22"/>
    </location>
</feature>
<accession>A0ABQ1RSC2</accession>
<organism evidence="5 6">
    <name type="scientific">Microbacterium murale</name>
    <dbReference type="NCBI Taxonomy" id="1081040"/>
    <lineage>
        <taxon>Bacteria</taxon>
        <taxon>Bacillati</taxon>
        <taxon>Actinomycetota</taxon>
        <taxon>Actinomycetes</taxon>
        <taxon>Micrococcales</taxon>
        <taxon>Microbacteriaceae</taxon>
        <taxon>Microbacterium</taxon>
    </lineage>
</organism>
<feature type="region of interest" description="Disordered" evidence="2">
    <location>
        <begin position="1"/>
        <end position="51"/>
    </location>
</feature>
<dbReference type="RefSeq" id="WP_188436726.1">
    <property type="nucleotide sequence ID" value="NZ_BMCM01000003.1"/>
</dbReference>
<keyword evidence="3" id="KW-0812">Transmembrane</keyword>